<keyword evidence="2" id="KW-1185">Reference proteome</keyword>
<evidence type="ECO:0000313" key="2">
    <source>
        <dbReference type="Proteomes" id="UP000610303"/>
    </source>
</evidence>
<proteinExistence type="predicted"/>
<dbReference type="AlphaFoldDB" id="A0A918CEM2"/>
<dbReference type="Proteomes" id="UP000610303">
    <property type="component" value="Unassembled WGS sequence"/>
</dbReference>
<gene>
    <name evidence="1" type="ORF">GCM10010196_11430</name>
</gene>
<comment type="caution">
    <text evidence="1">The sequence shown here is derived from an EMBL/GenBank/DDBJ whole genome shotgun (WGS) entry which is preliminary data.</text>
</comment>
<sequence>MLASFDYFQATDEVVDGLTTLLGAPVDTTVEAGLETPAATYHDWGGLRLVDTVPPADPPTTPEHFVRLTSADANGVALRAFDGSAVGGPILNVQGEVSEYTNSIDGLAYRAVRTGVLPIEPASDGTERNFAVAVLGEVDADTITLIVSPSANFGV</sequence>
<reference evidence="1" key="2">
    <citation type="submission" date="2020-09" db="EMBL/GenBank/DDBJ databases">
        <authorList>
            <person name="Sun Q."/>
            <person name="Ohkuma M."/>
        </authorList>
    </citation>
    <scope>NUCLEOTIDE SEQUENCE</scope>
    <source>
        <strain evidence="1">JCM 3346</strain>
    </source>
</reference>
<organism evidence="1 2">
    <name type="scientific">Agromyces mediolanus</name>
    <name type="common">Corynebacterium mediolanum</name>
    <dbReference type="NCBI Taxonomy" id="41986"/>
    <lineage>
        <taxon>Bacteria</taxon>
        <taxon>Bacillati</taxon>
        <taxon>Actinomycetota</taxon>
        <taxon>Actinomycetes</taxon>
        <taxon>Micrococcales</taxon>
        <taxon>Microbacteriaceae</taxon>
        <taxon>Agromyces</taxon>
    </lineage>
</organism>
<name>A0A918CEM2_AGRME</name>
<evidence type="ECO:0000313" key="1">
    <source>
        <dbReference type="EMBL" id="GGR19923.1"/>
    </source>
</evidence>
<protein>
    <submittedName>
        <fullName evidence="1">Uncharacterized protein</fullName>
    </submittedName>
</protein>
<accession>A0A918CEM2</accession>
<dbReference type="EMBL" id="BMRJ01000001">
    <property type="protein sequence ID" value="GGR19923.1"/>
    <property type="molecule type" value="Genomic_DNA"/>
</dbReference>
<reference evidence="1" key="1">
    <citation type="journal article" date="2014" name="Int. J. Syst. Evol. Microbiol.">
        <title>Complete genome sequence of Corynebacterium casei LMG S-19264T (=DSM 44701T), isolated from a smear-ripened cheese.</title>
        <authorList>
            <consortium name="US DOE Joint Genome Institute (JGI-PGF)"/>
            <person name="Walter F."/>
            <person name="Albersmeier A."/>
            <person name="Kalinowski J."/>
            <person name="Ruckert C."/>
        </authorList>
    </citation>
    <scope>NUCLEOTIDE SEQUENCE</scope>
    <source>
        <strain evidence="1">JCM 3346</strain>
    </source>
</reference>